<reference evidence="4 5" key="1">
    <citation type="submission" date="2021-06" db="EMBL/GenBank/DDBJ databases">
        <authorList>
            <person name="Palmer J.M."/>
        </authorList>
    </citation>
    <scope>NUCLEOTIDE SEQUENCE [LARGE SCALE GENOMIC DNA]</scope>
    <source>
        <strain evidence="5">if_2019</strain>
        <tissue evidence="4">Muscle</tissue>
    </source>
</reference>
<dbReference type="InterPro" id="IPR000407">
    <property type="entry name" value="GDA1_CD39_NTPase"/>
</dbReference>
<evidence type="ECO:0000313" key="4">
    <source>
        <dbReference type="EMBL" id="MEQ2234024.1"/>
    </source>
</evidence>
<comment type="caution">
    <text evidence="4">The sequence shown here is derived from an EMBL/GenBank/DDBJ whole genome shotgun (WGS) entry which is preliminary data.</text>
</comment>
<gene>
    <name evidence="4" type="primary">ENTPD4_1</name>
    <name evidence="4" type="ORF">ILYODFUR_027706</name>
</gene>
<keyword evidence="2" id="KW-0378">Hydrolase</keyword>
<feature type="transmembrane region" description="Helical" evidence="3">
    <location>
        <begin position="34"/>
        <end position="54"/>
    </location>
</feature>
<dbReference type="Pfam" id="PF01150">
    <property type="entry name" value="GDA1_CD39"/>
    <property type="match status" value="1"/>
</dbReference>
<protein>
    <submittedName>
        <fullName evidence="4">Ectonucleoside triphosphate diphosphohydrolase 4</fullName>
    </submittedName>
</protein>
<keyword evidence="3" id="KW-0812">Transmembrane</keyword>
<comment type="similarity">
    <text evidence="1">Belongs to the GDA1/CD39 NTPase family.</text>
</comment>
<evidence type="ECO:0000256" key="2">
    <source>
        <dbReference type="ARBA" id="ARBA00022801"/>
    </source>
</evidence>
<proteinExistence type="inferred from homology"/>
<dbReference type="Gene3D" id="3.30.420.40">
    <property type="match status" value="1"/>
</dbReference>
<evidence type="ECO:0000313" key="5">
    <source>
        <dbReference type="Proteomes" id="UP001482620"/>
    </source>
</evidence>
<organism evidence="4 5">
    <name type="scientific">Ilyodon furcidens</name>
    <name type="common">goldbreast splitfin</name>
    <dbReference type="NCBI Taxonomy" id="33524"/>
    <lineage>
        <taxon>Eukaryota</taxon>
        <taxon>Metazoa</taxon>
        <taxon>Chordata</taxon>
        <taxon>Craniata</taxon>
        <taxon>Vertebrata</taxon>
        <taxon>Euteleostomi</taxon>
        <taxon>Actinopterygii</taxon>
        <taxon>Neopterygii</taxon>
        <taxon>Teleostei</taxon>
        <taxon>Neoteleostei</taxon>
        <taxon>Acanthomorphata</taxon>
        <taxon>Ovalentaria</taxon>
        <taxon>Atherinomorphae</taxon>
        <taxon>Cyprinodontiformes</taxon>
        <taxon>Goodeidae</taxon>
        <taxon>Ilyodon</taxon>
    </lineage>
</organism>
<keyword evidence="3" id="KW-0472">Membrane</keyword>
<sequence>MGRIGFSCLFPASWHFSLPSQVLPRLLTPSLRQLLFIGLVPCLIGLLYLLLVAVKTRTSWIGEENPFHRHLARVTDLDATDTSNPNLNYGLVVDCGSSGSRLFVYCWPRHNGNPRELLDIRQMRDQHRKPVVMKIKPGKKLFDQLLKGETINTVQTKSLDTPSHSKSFLYFHDYEYCSFTLKASKL</sequence>
<evidence type="ECO:0000256" key="1">
    <source>
        <dbReference type="ARBA" id="ARBA00009283"/>
    </source>
</evidence>
<name>A0ABV0TMJ8_9TELE</name>
<dbReference type="EMBL" id="JAHRIQ010038440">
    <property type="protein sequence ID" value="MEQ2234024.1"/>
    <property type="molecule type" value="Genomic_DNA"/>
</dbReference>
<keyword evidence="3" id="KW-1133">Transmembrane helix</keyword>
<dbReference type="Proteomes" id="UP001482620">
    <property type="component" value="Unassembled WGS sequence"/>
</dbReference>
<keyword evidence="5" id="KW-1185">Reference proteome</keyword>
<evidence type="ECO:0000256" key="3">
    <source>
        <dbReference type="SAM" id="Phobius"/>
    </source>
</evidence>
<accession>A0ABV0TMJ8</accession>